<dbReference type="AlphaFoldDB" id="A0A218XEH3"/>
<accession>A0A218XEH3</accession>
<organism evidence="1 2">
    <name type="scientific">Punica granatum</name>
    <name type="common">Pomegranate</name>
    <dbReference type="NCBI Taxonomy" id="22663"/>
    <lineage>
        <taxon>Eukaryota</taxon>
        <taxon>Viridiplantae</taxon>
        <taxon>Streptophyta</taxon>
        <taxon>Embryophyta</taxon>
        <taxon>Tracheophyta</taxon>
        <taxon>Spermatophyta</taxon>
        <taxon>Magnoliopsida</taxon>
        <taxon>eudicotyledons</taxon>
        <taxon>Gunneridae</taxon>
        <taxon>Pentapetalae</taxon>
        <taxon>rosids</taxon>
        <taxon>malvids</taxon>
        <taxon>Myrtales</taxon>
        <taxon>Lythraceae</taxon>
        <taxon>Punica</taxon>
    </lineage>
</organism>
<proteinExistence type="predicted"/>
<evidence type="ECO:0000313" key="1">
    <source>
        <dbReference type="EMBL" id="OWM83208.1"/>
    </source>
</evidence>
<comment type="caution">
    <text evidence="1">The sequence shown here is derived from an EMBL/GenBank/DDBJ whole genome shotgun (WGS) entry which is preliminary data.</text>
</comment>
<dbReference type="Proteomes" id="UP000197138">
    <property type="component" value="Unassembled WGS sequence"/>
</dbReference>
<reference evidence="2" key="1">
    <citation type="journal article" date="2017" name="Plant J.">
        <title>The pomegranate (Punica granatum L.) genome and the genomics of punicalagin biosynthesis.</title>
        <authorList>
            <person name="Qin G."/>
            <person name="Xu C."/>
            <person name="Ming R."/>
            <person name="Tang H."/>
            <person name="Guyot R."/>
            <person name="Kramer E.M."/>
            <person name="Hu Y."/>
            <person name="Yi X."/>
            <person name="Qi Y."/>
            <person name="Xu X."/>
            <person name="Gao Z."/>
            <person name="Pan H."/>
            <person name="Jian J."/>
            <person name="Tian Y."/>
            <person name="Yue Z."/>
            <person name="Xu Y."/>
        </authorList>
    </citation>
    <scope>NUCLEOTIDE SEQUENCE [LARGE SCALE GENOMIC DNA]</scope>
    <source>
        <strain evidence="2">cv. Dabenzi</strain>
    </source>
</reference>
<gene>
    <name evidence="1" type="ORF">CDL15_Pgr012689</name>
</gene>
<evidence type="ECO:0000313" key="2">
    <source>
        <dbReference type="Proteomes" id="UP000197138"/>
    </source>
</evidence>
<dbReference type="EMBL" id="MTKT01001932">
    <property type="protein sequence ID" value="OWM83208.1"/>
    <property type="molecule type" value="Genomic_DNA"/>
</dbReference>
<protein>
    <submittedName>
        <fullName evidence="1">Uncharacterized protein</fullName>
    </submittedName>
</protein>
<name>A0A218XEH3_PUNGR</name>
<sequence>MAKPLVTTNSSAEARTLAPSSAVRLASSVAVKSASSAAAKHLASRSTVKPGQLLTCSSVERPTQSLAANSPSPTKLLAASSIGMTRLEVEGILRRQRPIRLTASTPKYEWQRIIQSRDFRPFTRAQKPREQQRKQAERMLAAQLVNSKGTCPHSLQAGTCPHSLQAAIQELRGTMRLRAFNSSSVAIKYKQPIAYNARGMVGTPMAFPKRRQASELEGLGST</sequence>